<protein>
    <submittedName>
        <fullName evidence="2">Uncharacterized protein</fullName>
    </submittedName>
</protein>
<feature type="compositionally biased region" description="Basic residues" evidence="1">
    <location>
        <begin position="111"/>
        <end position="121"/>
    </location>
</feature>
<gene>
    <name evidence="2" type="ORF">GCM10010302_32150</name>
</gene>
<sequence>MTTNSDYGASHCLEFGGYGDKTNWAPIVLSAGARRGHGTFGDDEGSEDARVLRVLGQVRTGGREPVDEGGEGLPGNRQAFEAGLGFPQSTVRLFDLGARSPARAQAVSSSRRARRRPPRDP</sequence>
<comment type="caution">
    <text evidence="2">The sequence shown here is derived from an EMBL/GenBank/DDBJ whole genome shotgun (WGS) entry which is preliminary data.</text>
</comment>
<accession>A0ABN0VDU4</accession>
<organism evidence="2 3">
    <name type="scientific">Streptomyces polychromogenes</name>
    <dbReference type="NCBI Taxonomy" id="67342"/>
    <lineage>
        <taxon>Bacteria</taxon>
        <taxon>Bacillati</taxon>
        <taxon>Actinomycetota</taxon>
        <taxon>Actinomycetes</taxon>
        <taxon>Kitasatosporales</taxon>
        <taxon>Streptomycetaceae</taxon>
        <taxon>Streptomyces</taxon>
    </lineage>
</organism>
<dbReference type="EMBL" id="BAAABV010000015">
    <property type="protein sequence ID" value="GAA0291159.1"/>
    <property type="molecule type" value="Genomic_DNA"/>
</dbReference>
<dbReference type="Proteomes" id="UP001501867">
    <property type="component" value="Unassembled WGS sequence"/>
</dbReference>
<reference evidence="2 3" key="1">
    <citation type="journal article" date="2019" name="Int. J. Syst. Evol. Microbiol.">
        <title>The Global Catalogue of Microorganisms (GCM) 10K type strain sequencing project: providing services to taxonomists for standard genome sequencing and annotation.</title>
        <authorList>
            <consortium name="The Broad Institute Genomics Platform"/>
            <consortium name="The Broad Institute Genome Sequencing Center for Infectious Disease"/>
            <person name="Wu L."/>
            <person name="Ma J."/>
        </authorList>
    </citation>
    <scope>NUCLEOTIDE SEQUENCE [LARGE SCALE GENOMIC DNA]</scope>
    <source>
        <strain evidence="2 3">JCM 4505</strain>
    </source>
</reference>
<proteinExistence type="predicted"/>
<name>A0ABN0VDU4_9ACTN</name>
<feature type="region of interest" description="Disordered" evidence="1">
    <location>
        <begin position="97"/>
        <end position="121"/>
    </location>
</feature>
<feature type="compositionally biased region" description="Low complexity" evidence="1">
    <location>
        <begin position="98"/>
        <end position="110"/>
    </location>
</feature>
<evidence type="ECO:0000313" key="2">
    <source>
        <dbReference type="EMBL" id="GAA0291159.1"/>
    </source>
</evidence>
<evidence type="ECO:0000313" key="3">
    <source>
        <dbReference type="Proteomes" id="UP001501867"/>
    </source>
</evidence>
<evidence type="ECO:0000256" key="1">
    <source>
        <dbReference type="SAM" id="MobiDB-lite"/>
    </source>
</evidence>
<keyword evidence="3" id="KW-1185">Reference proteome</keyword>